<dbReference type="SMART" id="SM00983">
    <property type="entry name" value="TPK_B1_binding"/>
    <property type="match status" value="1"/>
</dbReference>
<dbReference type="EMBL" id="OU963901">
    <property type="protein sequence ID" value="CAH0407364.1"/>
    <property type="molecule type" value="Genomic_DNA"/>
</dbReference>
<keyword evidence="4" id="KW-0067">ATP-binding</keyword>
<gene>
    <name evidence="6" type="ORF">CHILSU_LOCUS10763</name>
</gene>
<keyword evidence="1" id="KW-0808">Transferase</keyword>
<dbReference type="Gene3D" id="3.40.50.10240">
    <property type="entry name" value="Thiamin pyrophosphokinase, catalytic domain"/>
    <property type="match status" value="1"/>
</dbReference>
<dbReference type="InterPro" id="IPR006282">
    <property type="entry name" value="Thi_PPkinase"/>
</dbReference>
<keyword evidence="3" id="KW-0418">Kinase</keyword>
<dbReference type="CDD" id="cd07995">
    <property type="entry name" value="TPK"/>
    <property type="match status" value="1"/>
</dbReference>
<dbReference type="Gene3D" id="2.60.120.320">
    <property type="entry name" value="Thiamin pyrophosphokinase, thiamin-binding domain"/>
    <property type="match status" value="1"/>
</dbReference>
<dbReference type="InterPro" id="IPR007371">
    <property type="entry name" value="TPK_catalytic"/>
</dbReference>
<evidence type="ECO:0000256" key="4">
    <source>
        <dbReference type="ARBA" id="ARBA00022840"/>
    </source>
</evidence>
<dbReference type="InterPro" id="IPR007373">
    <property type="entry name" value="Thiamin_PyroPKinase_B1-bd"/>
</dbReference>
<proteinExistence type="predicted"/>
<dbReference type="Proteomes" id="UP001153292">
    <property type="component" value="Chromosome 8"/>
</dbReference>
<sequence>MVLRIMWFVKNLRQCEKNSNLIKRWKWDISQIITSQVQGQAKYAVIILNRPLKLKKSFLTSLWNNASVRVTVDGGTLRWNTFLKELPENDRSSMKLPDLITGDFDSISQEILKIYEAKSCKVIHTPDQNHTDFTKALMELNKWCKSNSFEIDHAIAISQSSGRLDQIMGNIQTLFLVKDKALLDSKTKAYIVSDDAVSWLLQPGDHIITVPKQIGVGKKVWCSLVPIGETCSQITTTGLKWNLDNQPLKFGDIVSTSNTFDGSENVTIKCTNTVLWSMKVPDLIDS</sequence>
<evidence type="ECO:0000313" key="6">
    <source>
        <dbReference type="EMBL" id="CAH0407364.1"/>
    </source>
</evidence>
<accession>A0ABN8BG59</accession>
<evidence type="ECO:0000256" key="3">
    <source>
        <dbReference type="ARBA" id="ARBA00022777"/>
    </source>
</evidence>
<evidence type="ECO:0000313" key="7">
    <source>
        <dbReference type="Proteomes" id="UP001153292"/>
    </source>
</evidence>
<keyword evidence="2" id="KW-0547">Nucleotide-binding</keyword>
<name>A0ABN8BG59_CHISP</name>
<dbReference type="NCBIfam" id="TIGR01378">
    <property type="entry name" value="thi_PPkinase"/>
    <property type="match status" value="1"/>
</dbReference>
<feature type="domain" description="Thiamin pyrophosphokinase thiamin-binding" evidence="5">
    <location>
        <begin position="204"/>
        <end position="275"/>
    </location>
</feature>
<organism evidence="6 7">
    <name type="scientific">Chilo suppressalis</name>
    <name type="common">Asiatic rice borer moth</name>
    <dbReference type="NCBI Taxonomy" id="168631"/>
    <lineage>
        <taxon>Eukaryota</taxon>
        <taxon>Metazoa</taxon>
        <taxon>Ecdysozoa</taxon>
        <taxon>Arthropoda</taxon>
        <taxon>Hexapoda</taxon>
        <taxon>Insecta</taxon>
        <taxon>Pterygota</taxon>
        <taxon>Neoptera</taxon>
        <taxon>Endopterygota</taxon>
        <taxon>Lepidoptera</taxon>
        <taxon>Glossata</taxon>
        <taxon>Ditrysia</taxon>
        <taxon>Pyraloidea</taxon>
        <taxon>Crambidae</taxon>
        <taxon>Crambinae</taxon>
        <taxon>Chilo</taxon>
    </lineage>
</organism>
<dbReference type="SUPFAM" id="SSF63999">
    <property type="entry name" value="Thiamin pyrophosphokinase, catalytic domain"/>
    <property type="match status" value="1"/>
</dbReference>
<keyword evidence="7" id="KW-1185">Reference proteome</keyword>
<dbReference type="PANTHER" id="PTHR13622">
    <property type="entry name" value="THIAMIN PYROPHOSPHOKINASE"/>
    <property type="match status" value="1"/>
</dbReference>
<dbReference type="PANTHER" id="PTHR13622:SF8">
    <property type="entry name" value="THIAMIN PYROPHOSPHOKINASE 1"/>
    <property type="match status" value="1"/>
</dbReference>
<reference evidence="6" key="1">
    <citation type="submission" date="2021-12" db="EMBL/GenBank/DDBJ databases">
        <authorList>
            <person name="King R."/>
        </authorList>
    </citation>
    <scope>NUCLEOTIDE SEQUENCE</scope>
</reference>
<evidence type="ECO:0000256" key="2">
    <source>
        <dbReference type="ARBA" id="ARBA00022741"/>
    </source>
</evidence>
<evidence type="ECO:0000259" key="5">
    <source>
        <dbReference type="SMART" id="SM00983"/>
    </source>
</evidence>
<dbReference type="Pfam" id="PF04265">
    <property type="entry name" value="TPK_B1_binding"/>
    <property type="match status" value="1"/>
</dbReference>
<evidence type="ECO:0000256" key="1">
    <source>
        <dbReference type="ARBA" id="ARBA00022679"/>
    </source>
</evidence>
<dbReference type="Pfam" id="PF04263">
    <property type="entry name" value="TPK_catalytic"/>
    <property type="match status" value="1"/>
</dbReference>
<dbReference type="InterPro" id="IPR036371">
    <property type="entry name" value="TPK_B1-bd_sf"/>
</dbReference>
<dbReference type="InterPro" id="IPR036759">
    <property type="entry name" value="TPK_catalytic_sf"/>
</dbReference>
<protein>
    <recommendedName>
        <fullName evidence="5">Thiamin pyrophosphokinase thiamin-binding domain-containing protein</fullName>
    </recommendedName>
</protein>
<dbReference type="SUPFAM" id="SSF63862">
    <property type="entry name" value="Thiamin pyrophosphokinase, substrate-binding domain"/>
    <property type="match status" value="1"/>
</dbReference>